<dbReference type="Proteomes" id="UP001454086">
    <property type="component" value="Unassembled WGS sequence"/>
</dbReference>
<dbReference type="InterPro" id="IPR036388">
    <property type="entry name" value="WH-like_DNA-bd_sf"/>
</dbReference>
<protein>
    <submittedName>
        <fullName evidence="2">Helix-turn-helix domain-containing protein</fullName>
    </submittedName>
</protein>
<name>A0ABV1DBQ6_9FIRM</name>
<evidence type="ECO:0000259" key="1">
    <source>
        <dbReference type="Pfam" id="PF13518"/>
    </source>
</evidence>
<evidence type="ECO:0000313" key="2">
    <source>
        <dbReference type="EMBL" id="MEQ2427201.1"/>
    </source>
</evidence>
<dbReference type="InterPro" id="IPR010921">
    <property type="entry name" value="Trp_repressor/repl_initiator"/>
</dbReference>
<dbReference type="EMBL" id="JBBMFM010000093">
    <property type="protein sequence ID" value="MEQ2427201.1"/>
    <property type="molecule type" value="Genomic_DNA"/>
</dbReference>
<dbReference type="RefSeq" id="WP_083795186.1">
    <property type="nucleotide sequence ID" value="NZ_JBBMFM010000093.1"/>
</dbReference>
<organism evidence="2 3">
    <name type="scientific">Enterocloster hominis</name>
    <name type="common">ex Hitch et al. 2024</name>
    <dbReference type="NCBI Taxonomy" id="1917870"/>
    <lineage>
        <taxon>Bacteria</taxon>
        <taxon>Bacillati</taxon>
        <taxon>Bacillota</taxon>
        <taxon>Clostridia</taxon>
        <taxon>Lachnospirales</taxon>
        <taxon>Lachnospiraceae</taxon>
        <taxon>Enterocloster</taxon>
    </lineage>
</organism>
<sequence>MAKNRYTLEERVQVVKEHLENGKSFSEIANSYNLSTQLVRTWVKKYREMGLAGLEDRRGKRTAEQIPRTPHVRCCTRFTSVPY</sequence>
<gene>
    <name evidence="2" type="ORF">WMQ36_19725</name>
</gene>
<proteinExistence type="predicted"/>
<evidence type="ECO:0000313" key="3">
    <source>
        <dbReference type="Proteomes" id="UP001454086"/>
    </source>
</evidence>
<comment type="caution">
    <text evidence="2">The sequence shown here is derived from an EMBL/GenBank/DDBJ whole genome shotgun (WGS) entry which is preliminary data.</text>
</comment>
<dbReference type="InterPro" id="IPR055247">
    <property type="entry name" value="InsJ-like_HTH"/>
</dbReference>
<dbReference type="Gene3D" id="1.10.10.10">
    <property type="entry name" value="Winged helix-like DNA-binding domain superfamily/Winged helix DNA-binding domain"/>
    <property type="match status" value="1"/>
</dbReference>
<reference evidence="2 3" key="1">
    <citation type="submission" date="2024-03" db="EMBL/GenBank/DDBJ databases">
        <title>Human intestinal bacterial collection.</title>
        <authorList>
            <person name="Pauvert C."/>
            <person name="Hitch T.C.A."/>
            <person name="Clavel T."/>
        </authorList>
    </citation>
    <scope>NUCLEOTIDE SEQUENCE [LARGE SCALE GENOMIC DNA]</scope>
    <source>
        <strain evidence="2 3">CLA-SR-H021</strain>
    </source>
</reference>
<accession>A0ABV1DBQ6</accession>
<dbReference type="Pfam" id="PF13518">
    <property type="entry name" value="HTH_28"/>
    <property type="match status" value="1"/>
</dbReference>
<feature type="domain" description="Insertion element IS150 protein InsJ-like helix-turn-helix" evidence="1">
    <location>
        <begin position="10"/>
        <end position="61"/>
    </location>
</feature>
<keyword evidence="3" id="KW-1185">Reference proteome</keyword>
<dbReference type="SUPFAM" id="SSF48295">
    <property type="entry name" value="TrpR-like"/>
    <property type="match status" value="1"/>
</dbReference>